<gene>
    <name evidence="1" type="ORF">ACCI49_21195</name>
</gene>
<name>A0ABV4P4Y1_9GAMM</name>
<protein>
    <recommendedName>
        <fullName evidence="3">Extracellular solute-binding protein, family 3</fullName>
    </recommendedName>
</protein>
<keyword evidence="2" id="KW-1185">Reference proteome</keyword>
<evidence type="ECO:0000313" key="1">
    <source>
        <dbReference type="EMBL" id="MFA0813416.1"/>
    </source>
</evidence>
<dbReference type="Proteomes" id="UP001569428">
    <property type="component" value="Unassembled WGS sequence"/>
</dbReference>
<accession>A0ABV4P4Y1</accession>
<comment type="caution">
    <text evidence="1">The sequence shown here is derived from an EMBL/GenBank/DDBJ whole genome shotgun (WGS) entry which is preliminary data.</text>
</comment>
<evidence type="ECO:0008006" key="3">
    <source>
        <dbReference type="Google" id="ProtNLM"/>
    </source>
</evidence>
<reference evidence="1 2" key="1">
    <citation type="submission" date="2024-08" db="EMBL/GenBank/DDBJ databases">
        <authorList>
            <person name="Ishaq N."/>
        </authorList>
    </citation>
    <scope>NUCLEOTIDE SEQUENCE [LARGE SCALE GENOMIC DNA]</scope>
    <source>
        <strain evidence="1 2">DSM 18651</strain>
    </source>
</reference>
<dbReference type="RefSeq" id="WP_371841224.1">
    <property type="nucleotide sequence ID" value="NZ_JBGMEK010000093.1"/>
</dbReference>
<sequence>MDEVDTHKVFLPVSKFKMTFRSEKARDDFNKGLARLCSTGIYTALLKKYGISQKANICPKV</sequence>
<proteinExistence type="predicted"/>
<evidence type="ECO:0000313" key="2">
    <source>
        <dbReference type="Proteomes" id="UP001569428"/>
    </source>
</evidence>
<dbReference type="EMBL" id="JBGMEK010000093">
    <property type="protein sequence ID" value="MFA0813416.1"/>
    <property type="molecule type" value="Genomic_DNA"/>
</dbReference>
<organism evidence="1 2">
    <name type="scientific">Microbulbifer epialgicus</name>
    <dbReference type="NCBI Taxonomy" id="393907"/>
    <lineage>
        <taxon>Bacteria</taxon>
        <taxon>Pseudomonadati</taxon>
        <taxon>Pseudomonadota</taxon>
        <taxon>Gammaproteobacteria</taxon>
        <taxon>Cellvibrionales</taxon>
        <taxon>Microbulbiferaceae</taxon>
        <taxon>Microbulbifer</taxon>
    </lineage>
</organism>